<gene>
    <name evidence="1" type="ORF">SDC9_90311</name>
</gene>
<dbReference type="AlphaFoldDB" id="A0A645A1E2"/>
<dbReference type="EMBL" id="VSSQ01010178">
    <property type="protein sequence ID" value="MPM43634.1"/>
    <property type="molecule type" value="Genomic_DNA"/>
</dbReference>
<comment type="caution">
    <text evidence="1">The sequence shown here is derived from an EMBL/GenBank/DDBJ whole genome shotgun (WGS) entry which is preliminary data.</text>
</comment>
<evidence type="ECO:0000313" key="1">
    <source>
        <dbReference type="EMBL" id="MPM43634.1"/>
    </source>
</evidence>
<proteinExistence type="predicted"/>
<organism evidence="1">
    <name type="scientific">bioreactor metagenome</name>
    <dbReference type="NCBI Taxonomy" id="1076179"/>
    <lineage>
        <taxon>unclassified sequences</taxon>
        <taxon>metagenomes</taxon>
        <taxon>ecological metagenomes</taxon>
    </lineage>
</organism>
<sequence length="78" mass="8924">MLEELMTSMTADKLKELKKDPAKHEELVRLVVSALDMSTELLKDSVEFRQAFARVHTEFFKYPECQETIAAIKKAAHG</sequence>
<accession>A0A645A1E2</accession>
<reference evidence="1" key="1">
    <citation type="submission" date="2019-08" db="EMBL/GenBank/DDBJ databases">
        <authorList>
            <person name="Kucharzyk K."/>
            <person name="Murdoch R.W."/>
            <person name="Higgins S."/>
            <person name="Loffler F."/>
        </authorList>
    </citation>
    <scope>NUCLEOTIDE SEQUENCE</scope>
</reference>
<name>A0A645A1E2_9ZZZZ</name>
<protein>
    <submittedName>
        <fullName evidence="1">Uncharacterized protein</fullName>
    </submittedName>
</protein>